<feature type="region of interest" description="Disordered" evidence="1">
    <location>
        <begin position="35"/>
        <end position="67"/>
    </location>
</feature>
<name>A0A146M3R6_LYGHE</name>
<evidence type="ECO:0000256" key="1">
    <source>
        <dbReference type="SAM" id="MobiDB-lite"/>
    </source>
</evidence>
<protein>
    <submittedName>
        <fullName evidence="2">Uncharacterized protein</fullName>
    </submittedName>
</protein>
<accession>A0A146M3R6</accession>
<organism evidence="2">
    <name type="scientific">Lygus hesperus</name>
    <name type="common">Western plant bug</name>
    <dbReference type="NCBI Taxonomy" id="30085"/>
    <lineage>
        <taxon>Eukaryota</taxon>
        <taxon>Metazoa</taxon>
        <taxon>Ecdysozoa</taxon>
        <taxon>Arthropoda</taxon>
        <taxon>Hexapoda</taxon>
        <taxon>Insecta</taxon>
        <taxon>Pterygota</taxon>
        <taxon>Neoptera</taxon>
        <taxon>Paraneoptera</taxon>
        <taxon>Hemiptera</taxon>
        <taxon>Heteroptera</taxon>
        <taxon>Panheteroptera</taxon>
        <taxon>Cimicomorpha</taxon>
        <taxon>Miridae</taxon>
        <taxon>Mirini</taxon>
        <taxon>Lygus</taxon>
    </lineage>
</organism>
<sequence length="114" mass="12434">MVRSSTSVSLSKMARLSGILPLAPGKINTEEVRRMFDDVLGQSNNNNSKNNNNNDANNSTKPPISVPVKYDVKVYENVDSDADKIQEKTKNPILGASGELRLLGNIPSLKKPKP</sequence>
<evidence type="ECO:0000313" key="2">
    <source>
        <dbReference type="EMBL" id="JAQ13220.1"/>
    </source>
</evidence>
<reference evidence="2" key="1">
    <citation type="journal article" date="2016" name="Gigascience">
        <title>De novo construction of an expanded transcriptome assembly for the western tarnished plant bug, Lygus hesperus.</title>
        <authorList>
            <person name="Tassone E.E."/>
            <person name="Geib S.M."/>
            <person name="Hall B."/>
            <person name="Fabrick J.A."/>
            <person name="Brent C.S."/>
            <person name="Hull J.J."/>
        </authorList>
    </citation>
    <scope>NUCLEOTIDE SEQUENCE</scope>
</reference>
<gene>
    <name evidence="2" type="ORF">g.39163</name>
</gene>
<dbReference type="EMBL" id="GDHC01005409">
    <property type="protein sequence ID" value="JAQ13220.1"/>
    <property type="molecule type" value="Transcribed_RNA"/>
</dbReference>
<proteinExistence type="predicted"/>
<feature type="compositionally biased region" description="Low complexity" evidence="1">
    <location>
        <begin position="43"/>
        <end position="59"/>
    </location>
</feature>
<dbReference type="AlphaFoldDB" id="A0A146M3R6"/>